<dbReference type="AlphaFoldDB" id="A0A399RNE3"/>
<dbReference type="Proteomes" id="UP000265845">
    <property type="component" value="Unassembled WGS sequence"/>
</dbReference>
<keyword evidence="3" id="KW-1185">Reference proteome</keyword>
<dbReference type="RefSeq" id="WP_119452924.1">
    <property type="nucleotide sequence ID" value="NZ_QWGA01000003.1"/>
</dbReference>
<dbReference type="PROSITE" id="PS51257">
    <property type="entry name" value="PROKAR_LIPOPROTEIN"/>
    <property type="match status" value="1"/>
</dbReference>
<name>A0A399RNE3_9PROT</name>
<protein>
    <recommendedName>
        <fullName evidence="4">DUF4136 domain-containing protein</fullName>
    </recommendedName>
</protein>
<feature type="chain" id="PRO_5017202216" description="DUF4136 domain-containing protein" evidence="1">
    <location>
        <begin position="29"/>
        <end position="184"/>
    </location>
</feature>
<evidence type="ECO:0000313" key="2">
    <source>
        <dbReference type="EMBL" id="RIJ31429.1"/>
    </source>
</evidence>
<keyword evidence="1" id="KW-0732">Signal</keyword>
<sequence length="184" mass="20811">MMTKTYLIPALASLALLGACATATPYQAASPSDRGYTEQQIEQNRWVVNFSGNSLTDRQTVETYLLYRAAELTVQTGYDNFRMVRRTTDADRSFVPVGGTYSHFSPHYRFYGPRGRAIAYYPHHWGGFNDPFFSRAPDYREVTRFEASAEILMGRGPSPDDPAYFDARDVLANLSGTIMRPQPR</sequence>
<gene>
    <name evidence="2" type="ORF">D1222_04010</name>
</gene>
<feature type="signal peptide" evidence="1">
    <location>
        <begin position="1"/>
        <end position="28"/>
    </location>
</feature>
<evidence type="ECO:0008006" key="4">
    <source>
        <dbReference type="Google" id="ProtNLM"/>
    </source>
</evidence>
<dbReference type="NCBIfam" id="NF047637">
    <property type="entry name" value="lipo_CC0125"/>
    <property type="match status" value="1"/>
</dbReference>
<evidence type="ECO:0000256" key="1">
    <source>
        <dbReference type="SAM" id="SignalP"/>
    </source>
</evidence>
<reference evidence="2 3" key="1">
    <citation type="submission" date="2018-08" db="EMBL/GenBank/DDBJ databases">
        <title>Henriciella mobilis sp. nov., isolated from seawater.</title>
        <authorList>
            <person name="Cheng H."/>
            <person name="Wu Y.-H."/>
            <person name="Xu X.-W."/>
            <person name="Guo L.-L."/>
        </authorList>
    </citation>
    <scope>NUCLEOTIDE SEQUENCE [LARGE SCALE GENOMIC DNA]</scope>
    <source>
        <strain evidence="2 3">CCUG67844</strain>
    </source>
</reference>
<organism evidence="2 3">
    <name type="scientific">Henriciella algicola</name>
    <dbReference type="NCBI Taxonomy" id="1608422"/>
    <lineage>
        <taxon>Bacteria</taxon>
        <taxon>Pseudomonadati</taxon>
        <taxon>Pseudomonadota</taxon>
        <taxon>Alphaproteobacteria</taxon>
        <taxon>Hyphomonadales</taxon>
        <taxon>Hyphomonadaceae</taxon>
        <taxon>Henriciella</taxon>
    </lineage>
</organism>
<dbReference type="OrthoDB" id="7172943at2"/>
<evidence type="ECO:0000313" key="3">
    <source>
        <dbReference type="Proteomes" id="UP000265845"/>
    </source>
</evidence>
<accession>A0A399RNE3</accession>
<comment type="caution">
    <text evidence="2">The sequence shown here is derived from an EMBL/GenBank/DDBJ whole genome shotgun (WGS) entry which is preliminary data.</text>
</comment>
<dbReference type="EMBL" id="QWGA01000003">
    <property type="protein sequence ID" value="RIJ31429.1"/>
    <property type="molecule type" value="Genomic_DNA"/>
</dbReference>
<proteinExistence type="predicted"/>